<evidence type="ECO:0000256" key="7">
    <source>
        <dbReference type="ARBA" id="ARBA00022771"/>
    </source>
</evidence>
<feature type="zinc finger region" evidence="16">
    <location>
        <begin position="99"/>
        <end position="135"/>
    </location>
</feature>
<dbReference type="SUPFAM" id="SSF161229">
    <property type="entry name" value="E6 C-terminal domain-like"/>
    <property type="match status" value="2"/>
</dbReference>
<keyword evidence="9 16" id="KW-0805">Transcription regulation</keyword>
<evidence type="ECO:0000256" key="16">
    <source>
        <dbReference type="HAMAP-Rule" id="MF_04006"/>
    </source>
</evidence>
<name>A0A6G7AB60_9PAPI</name>
<dbReference type="GO" id="GO:0006355">
    <property type="term" value="P:regulation of DNA-templated transcription"/>
    <property type="evidence" value="ECO:0007669"/>
    <property type="project" value="UniProtKB-UniRule"/>
</dbReference>
<sequence>MCGMDLPRSIKDYAFALDIHFADSLVRCKFCGNTLNYFDISNFDAKRLQLKWLDLKVYGICCTCSKASAAAELALYYEFSILPEELLRQGVLASLFVRCVRCYNQLSFIEKLSLIGERRLLHWVRNSYRGLCKFCKEK</sequence>
<evidence type="ECO:0000256" key="9">
    <source>
        <dbReference type="ARBA" id="ARBA00023015"/>
    </source>
</evidence>
<dbReference type="EMBL" id="MN148899">
    <property type="protein sequence ID" value="QIH12241.1"/>
    <property type="molecule type" value="Genomic_DNA"/>
</dbReference>
<evidence type="ECO:0000256" key="13">
    <source>
        <dbReference type="ARBA" id="ARBA00023200"/>
    </source>
</evidence>
<dbReference type="Proteomes" id="UP001232653">
    <property type="component" value="Segment"/>
</dbReference>
<keyword evidence="2 16" id="KW-0244">Early protein</keyword>
<dbReference type="GO" id="GO:0052170">
    <property type="term" value="P:symbiont-mediated suppression of host innate immune response"/>
    <property type="evidence" value="ECO:0007669"/>
    <property type="project" value="UniProtKB-KW"/>
</dbReference>
<keyword evidence="11 16" id="KW-0010">Activator</keyword>
<evidence type="ECO:0000256" key="4">
    <source>
        <dbReference type="ARBA" id="ARBA00022581"/>
    </source>
</evidence>
<keyword evidence="6 16" id="KW-0479">Metal-binding</keyword>
<dbReference type="GO" id="GO:0039502">
    <property type="term" value="P:symbiont-mediated suppression of host type I interferon-mediated signaling pathway"/>
    <property type="evidence" value="ECO:0007669"/>
    <property type="project" value="UniProtKB-UniRule"/>
</dbReference>
<dbReference type="GO" id="GO:0003677">
    <property type="term" value="F:DNA binding"/>
    <property type="evidence" value="ECO:0007669"/>
    <property type="project" value="UniProtKB-UniRule"/>
</dbReference>
<keyword evidence="10 16" id="KW-0238">DNA-binding</keyword>
<evidence type="ECO:0000313" key="18">
    <source>
        <dbReference type="EMBL" id="QIH12241.1"/>
    </source>
</evidence>
<dbReference type="InterPro" id="IPR038575">
    <property type="entry name" value="E6_sf"/>
</dbReference>
<keyword evidence="14 16" id="KW-0899">Viral immunoevasion</keyword>
<reference evidence="18" key="1">
    <citation type="submission" date="2019-07" db="EMBL/GenBank/DDBJ databases">
        <title>Genome characterization of ChPV2, a novel goat PV closely related to Xi-PVs infecting bovines.</title>
        <authorList>
            <person name="Ehrke-Schulz E."/>
            <person name="Willemsen A."/>
            <person name="van den Boom A."/>
            <person name="Dietz J."/>
            <person name="Bilge Dagalp S."/>
            <person name="Bravo I.G."/>
            <person name="Ehrhrardt A."/>
        </authorList>
    </citation>
    <scope>NUCLEOTIDE SEQUENCE</scope>
    <source>
        <strain evidence="18">Witten2019</strain>
    </source>
</reference>
<evidence type="ECO:0000256" key="3">
    <source>
        <dbReference type="ARBA" id="ARBA00022562"/>
    </source>
</evidence>
<evidence type="ECO:0000256" key="11">
    <source>
        <dbReference type="ARBA" id="ARBA00023159"/>
    </source>
</evidence>
<evidence type="ECO:0000256" key="2">
    <source>
        <dbReference type="ARBA" id="ARBA00022518"/>
    </source>
</evidence>
<keyword evidence="15 16" id="KW-1119">Modulation of host cell apoptosis by virus</keyword>
<keyword evidence="12 16" id="KW-0804">Transcription</keyword>
<protein>
    <recommendedName>
        <fullName evidence="16 17">Protein E6</fullName>
    </recommendedName>
</protein>
<evidence type="ECO:0000256" key="10">
    <source>
        <dbReference type="ARBA" id="ARBA00023125"/>
    </source>
</evidence>
<keyword evidence="3 16" id="KW-1048">Host nucleus</keyword>
<dbReference type="HAMAP" id="MF_04006">
    <property type="entry name" value="HPV_E6"/>
    <property type="match status" value="1"/>
</dbReference>
<keyword evidence="13 16" id="KW-1035">Host cytoplasm</keyword>
<dbReference type="Pfam" id="PF00518">
    <property type="entry name" value="E6"/>
    <property type="match status" value="1"/>
</dbReference>
<evidence type="ECO:0000256" key="5">
    <source>
        <dbReference type="ARBA" id="ARBA00022632"/>
    </source>
</evidence>
<dbReference type="Gene3D" id="3.30.240.40">
    <property type="entry name" value="E6 early regulatory protein"/>
    <property type="match status" value="2"/>
</dbReference>
<comment type="function">
    <text evidence="16">Plays a major role in the induction and maintenance of cellular transformation. E6 associates with host UBE3A/E6-AP ubiquitin-protein ligase and modulates its activity. Protects host keratinocytes from apoptosis by mediating the degradation of host BAK1. May also inhibit host immune response.</text>
</comment>
<dbReference type="GO" id="GO:0030430">
    <property type="term" value="C:host cell cytoplasm"/>
    <property type="evidence" value="ECO:0007669"/>
    <property type="project" value="UniProtKB-SubCell"/>
</dbReference>
<keyword evidence="8 16" id="KW-0862">Zinc</keyword>
<evidence type="ECO:0000256" key="17">
    <source>
        <dbReference type="RuleBase" id="RU363123"/>
    </source>
</evidence>
<accession>A0A6G7AB60</accession>
<dbReference type="GO" id="GO:0008270">
    <property type="term" value="F:zinc ion binding"/>
    <property type="evidence" value="ECO:0007669"/>
    <property type="project" value="UniProtKB-KW"/>
</dbReference>
<evidence type="ECO:0000256" key="1">
    <source>
        <dbReference type="ARBA" id="ARBA00006346"/>
    </source>
</evidence>
<dbReference type="GO" id="GO:0039648">
    <property type="term" value="P:symbiont-mediated perturbation of host ubiquitin-like protein modification"/>
    <property type="evidence" value="ECO:0007669"/>
    <property type="project" value="UniProtKB-UniRule"/>
</dbReference>
<comment type="subunit">
    <text evidence="16">Forms homodimers. Interacts with ubiquitin-protein ligase UBE3A/E6-AP; this interaction stimulates UBE3A ubiquitin activity. Interacts with host BAK1.</text>
</comment>
<evidence type="ECO:0000313" key="19">
    <source>
        <dbReference type="Proteomes" id="UP001232653"/>
    </source>
</evidence>
<feature type="zinc finger region" evidence="16">
    <location>
        <begin position="28"/>
        <end position="64"/>
    </location>
</feature>
<keyword evidence="4 16" id="KW-0945">Host-virus interaction</keyword>
<gene>
    <name evidence="16" type="primary">E6</name>
</gene>
<evidence type="ECO:0000256" key="8">
    <source>
        <dbReference type="ARBA" id="ARBA00022833"/>
    </source>
</evidence>
<evidence type="ECO:0000256" key="15">
    <source>
        <dbReference type="ARBA" id="ARBA00023323"/>
    </source>
</evidence>
<dbReference type="GO" id="GO:0006351">
    <property type="term" value="P:DNA-templated transcription"/>
    <property type="evidence" value="ECO:0007669"/>
    <property type="project" value="UniProtKB-UniRule"/>
</dbReference>
<proteinExistence type="inferred from homology"/>
<evidence type="ECO:0000256" key="14">
    <source>
        <dbReference type="ARBA" id="ARBA00023280"/>
    </source>
</evidence>
<dbReference type="InterPro" id="IPR001334">
    <property type="entry name" value="E6"/>
</dbReference>
<comment type="similarity">
    <text evidence="1 16 17">Belongs to the papillomaviridae E6 protein family.</text>
</comment>
<comment type="subcellular location">
    <subcellularLocation>
        <location evidence="16 17">Host cytoplasm</location>
    </subcellularLocation>
    <subcellularLocation>
        <location evidence="16 17">Host nucleus</location>
    </subcellularLocation>
</comment>
<dbReference type="GO" id="GO:0052150">
    <property type="term" value="P:symbiont-mediated perturbation of host apoptosis"/>
    <property type="evidence" value="ECO:0007669"/>
    <property type="project" value="UniProtKB-KW"/>
</dbReference>
<evidence type="ECO:0000256" key="6">
    <source>
        <dbReference type="ARBA" id="ARBA00022723"/>
    </source>
</evidence>
<evidence type="ECO:0000256" key="12">
    <source>
        <dbReference type="ARBA" id="ARBA00023163"/>
    </source>
</evidence>
<keyword evidence="5 16" id="KW-1090">Inhibition of host innate immune response by virus</keyword>
<organism evidence="18 19">
    <name type="scientific">Capra hircus papillomavirus type 2</name>
    <dbReference type="NCBI Taxonomy" id="485388"/>
    <lineage>
        <taxon>Viruses</taxon>
        <taxon>Monodnaviria</taxon>
        <taxon>Shotokuvirae</taxon>
        <taxon>Cossaviricota</taxon>
        <taxon>Papovaviricetes</taxon>
        <taxon>Zurhausenvirales</taxon>
        <taxon>Papillomaviridae</taxon>
    </lineage>
</organism>
<dbReference type="GO" id="GO:0042025">
    <property type="term" value="C:host cell nucleus"/>
    <property type="evidence" value="ECO:0007669"/>
    <property type="project" value="UniProtKB-SubCell"/>
</dbReference>
<comment type="caution">
    <text evidence="16">Lacks conserved residue(s) required for the propagation of feature annotation.</text>
</comment>
<keyword evidence="7 16" id="KW-0863">Zinc-finger</keyword>